<protein>
    <submittedName>
        <fullName evidence="2">Uncharacterized protein</fullName>
    </submittedName>
</protein>
<gene>
    <name evidence="2" type="ORF">Vretimale_17654</name>
</gene>
<evidence type="ECO:0000313" key="3">
    <source>
        <dbReference type="Proteomes" id="UP000722791"/>
    </source>
</evidence>
<reference evidence="2" key="1">
    <citation type="journal article" date="2021" name="Proc. Natl. Acad. Sci. U.S.A.">
        <title>Three genomes in the algal genus Volvox reveal the fate of a haploid sex-determining region after a transition to homothallism.</title>
        <authorList>
            <person name="Yamamoto K."/>
            <person name="Hamaji T."/>
            <person name="Kawai-Toyooka H."/>
            <person name="Matsuzaki R."/>
            <person name="Takahashi F."/>
            <person name="Nishimura Y."/>
            <person name="Kawachi M."/>
            <person name="Noguchi H."/>
            <person name="Minakuchi Y."/>
            <person name="Umen J.G."/>
            <person name="Toyoda A."/>
            <person name="Nozaki H."/>
        </authorList>
    </citation>
    <scope>NUCLEOTIDE SEQUENCE</scope>
    <source>
        <strain evidence="2">NIES-3785</strain>
    </source>
</reference>
<evidence type="ECO:0000313" key="2">
    <source>
        <dbReference type="EMBL" id="GIM14715.1"/>
    </source>
</evidence>
<sequence length="115" mass="12458">MELGVWAVRKRWLAALLLLLISCGGIISGAGACKFRHVNQATDMFPSGPGTANMTCKGCYLDTTRCRLTCKSGCLLLDGSRGPQTSLSLRFCNPDRDSITITSDGQMVCAKPWNR</sequence>
<proteinExistence type="predicted"/>
<dbReference type="Proteomes" id="UP000722791">
    <property type="component" value="Unassembled WGS sequence"/>
</dbReference>
<feature type="signal peptide" evidence="1">
    <location>
        <begin position="1"/>
        <end position="28"/>
    </location>
</feature>
<comment type="caution">
    <text evidence="2">The sequence shown here is derived from an EMBL/GenBank/DDBJ whole genome shotgun (WGS) entry which is preliminary data.</text>
</comment>
<accession>A0A8J4GWK6</accession>
<feature type="chain" id="PRO_5035290159" evidence="1">
    <location>
        <begin position="29"/>
        <end position="115"/>
    </location>
</feature>
<organism evidence="2 3">
    <name type="scientific">Volvox reticuliferus</name>
    <dbReference type="NCBI Taxonomy" id="1737510"/>
    <lineage>
        <taxon>Eukaryota</taxon>
        <taxon>Viridiplantae</taxon>
        <taxon>Chlorophyta</taxon>
        <taxon>core chlorophytes</taxon>
        <taxon>Chlorophyceae</taxon>
        <taxon>CS clade</taxon>
        <taxon>Chlamydomonadales</taxon>
        <taxon>Volvocaceae</taxon>
        <taxon>Volvox</taxon>
    </lineage>
</organism>
<dbReference type="AlphaFoldDB" id="A0A8J4GWK6"/>
<dbReference type="EMBL" id="BNCQ01000058">
    <property type="protein sequence ID" value="GIM14715.1"/>
    <property type="molecule type" value="Genomic_DNA"/>
</dbReference>
<evidence type="ECO:0000256" key="1">
    <source>
        <dbReference type="SAM" id="SignalP"/>
    </source>
</evidence>
<name>A0A8J4GWK6_9CHLO</name>
<keyword evidence="1" id="KW-0732">Signal</keyword>